<dbReference type="RefSeq" id="WP_118148520.1">
    <property type="nucleotide sequence ID" value="NZ_QSIS01000005.1"/>
</dbReference>
<reference evidence="1 2" key="1">
    <citation type="submission" date="2018-08" db="EMBL/GenBank/DDBJ databases">
        <title>A genome reference for cultivated species of the human gut microbiota.</title>
        <authorList>
            <person name="Zou Y."/>
            <person name="Xue W."/>
            <person name="Luo G."/>
        </authorList>
    </citation>
    <scope>NUCLEOTIDE SEQUENCE [LARGE SCALE GENOMIC DNA]</scope>
    <source>
        <strain evidence="1 2">AM32-2AC</strain>
    </source>
</reference>
<dbReference type="EMBL" id="QSIS01000005">
    <property type="protein sequence ID" value="RHD09634.1"/>
    <property type="molecule type" value="Genomic_DNA"/>
</dbReference>
<name>A0A414DG89_9FIRM</name>
<dbReference type="Proteomes" id="UP000284794">
    <property type="component" value="Unassembled WGS sequence"/>
</dbReference>
<dbReference type="AlphaFoldDB" id="A0A414DG89"/>
<sequence length="351" mass="41328">MQKSIIINSKEISLLKPITYADYESKTILTDSAWEYVELWLKRQKDVKSQEALFFWQQAKHFFHASECLPQNSKPLTSYYCCMNAAKALLCINGINVTNISHGITQSRYTQSTSNSLDKAEVIFLGSGVLNELSRYLGEDVDKKTYNIKDLLYNIPCIHRTYSITYSGTPELFIPISNIRFVREDTTSKGWIEFSIDSRYANGNALKNLPQGYKRTHEDDKKCYYVRKENGRFTWDIHADKAERFASLSAYHKKVRKDLYYIYGNSKLWYIKKDLPNNSHILKRNSLTLIFAVMHWMSELVRYNPQKFEKYMESKQNWLLHEFIEKALYQFIDEISCEITHQEIMSTGYRK</sequence>
<dbReference type="InterPro" id="IPR026988">
    <property type="entry name" value="YaaC-like"/>
</dbReference>
<evidence type="ECO:0000313" key="1">
    <source>
        <dbReference type="EMBL" id="RHD09634.1"/>
    </source>
</evidence>
<protein>
    <recommendedName>
        <fullName evidence="3">YaaC-like Protein</fullName>
    </recommendedName>
</protein>
<organism evidence="1 2">
    <name type="scientific">Lachnospira eligens</name>
    <dbReference type="NCBI Taxonomy" id="39485"/>
    <lineage>
        <taxon>Bacteria</taxon>
        <taxon>Bacillati</taxon>
        <taxon>Bacillota</taxon>
        <taxon>Clostridia</taxon>
        <taxon>Lachnospirales</taxon>
        <taxon>Lachnospiraceae</taxon>
        <taxon>Lachnospira</taxon>
    </lineage>
</organism>
<gene>
    <name evidence="1" type="ORF">DW811_05930</name>
</gene>
<evidence type="ECO:0008006" key="3">
    <source>
        <dbReference type="Google" id="ProtNLM"/>
    </source>
</evidence>
<proteinExistence type="predicted"/>
<comment type="caution">
    <text evidence="1">The sequence shown here is derived from an EMBL/GenBank/DDBJ whole genome shotgun (WGS) entry which is preliminary data.</text>
</comment>
<dbReference type="Pfam" id="PF14175">
    <property type="entry name" value="YaaC"/>
    <property type="match status" value="1"/>
</dbReference>
<evidence type="ECO:0000313" key="2">
    <source>
        <dbReference type="Proteomes" id="UP000284794"/>
    </source>
</evidence>
<accession>A0A414DG89</accession>